<dbReference type="EMBL" id="BTSX01000002">
    <property type="protein sequence ID" value="GMS86671.1"/>
    <property type="molecule type" value="Genomic_DNA"/>
</dbReference>
<proteinExistence type="predicted"/>
<feature type="region of interest" description="Disordered" evidence="1">
    <location>
        <begin position="627"/>
        <end position="663"/>
    </location>
</feature>
<organism evidence="2 3">
    <name type="scientific">Pristionchus entomophagus</name>
    <dbReference type="NCBI Taxonomy" id="358040"/>
    <lineage>
        <taxon>Eukaryota</taxon>
        <taxon>Metazoa</taxon>
        <taxon>Ecdysozoa</taxon>
        <taxon>Nematoda</taxon>
        <taxon>Chromadorea</taxon>
        <taxon>Rhabditida</taxon>
        <taxon>Rhabditina</taxon>
        <taxon>Diplogasteromorpha</taxon>
        <taxon>Diplogasteroidea</taxon>
        <taxon>Neodiplogasteridae</taxon>
        <taxon>Pristionchus</taxon>
    </lineage>
</organism>
<protein>
    <submittedName>
        <fullName evidence="2">Uncharacterized protein</fullName>
    </submittedName>
</protein>
<feature type="compositionally biased region" description="Basic and acidic residues" evidence="1">
    <location>
        <begin position="654"/>
        <end position="663"/>
    </location>
</feature>
<evidence type="ECO:0000256" key="1">
    <source>
        <dbReference type="SAM" id="MobiDB-lite"/>
    </source>
</evidence>
<feature type="non-terminal residue" evidence="2">
    <location>
        <position position="1"/>
    </location>
</feature>
<evidence type="ECO:0000313" key="3">
    <source>
        <dbReference type="Proteomes" id="UP001432027"/>
    </source>
</evidence>
<dbReference type="AlphaFoldDB" id="A0AAV5SU53"/>
<accession>A0AAV5SU53</accession>
<keyword evidence="3" id="KW-1185">Reference proteome</keyword>
<gene>
    <name evidence="2" type="ORF">PENTCL1PPCAC_8846</name>
</gene>
<reference evidence="2" key="1">
    <citation type="submission" date="2023-10" db="EMBL/GenBank/DDBJ databases">
        <title>Genome assembly of Pristionchus species.</title>
        <authorList>
            <person name="Yoshida K."/>
            <person name="Sommer R.J."/>
        </authorList>
    </citation>
    <scope>NUCLEOTIDE SEQUENCE</scope>
    <source>
        <strain evidence="2">RS0144</strain>
    </source>
</reference>
<feature type="compositionally biased region" description="Acidic residues" evidence="1">
    <location>
        <begin position="627"/>
        <end position="638"/>
    </location>
</feature>
<sequence>ISNLEEDTAWVHVVVGRAGLVIMGGSGRNVIEGVAFGESVTRSVIRRLDSLRSSSCSLWLGVLPAAGSPSGGRSDLAVVEERGARVGLSGLDVGDRGLVRGLDGGLRIDRTLRGRGMREDHGDVIGRLRLVLGRPGRSLVLEAAGDVPRQLLQTLVVGVAALDGVHVDDVVLGKLLGAERQPRSVHLLISEPLADIGSESAAHLRVGDEVVILLLLLHGEGGRLRLLRRLNGWDVPEVSWSHVGSIHGSPDLRHRPHRLRLLHHRRELRLLLHEVGLLRAHARCHHHLVLEPGSGQVVDVGFPAGERGSGRVHAHRTLRLLLQLHHGRSSYQHVVQCPATGSTEQLGHDPRGGGAARLAVKVVSDAHVRLAVLLILAGRLLPGSWKEGRVAVGAAARDTVPGSNGLRQEPARMLPAGSEEVGGGHSLLFVDVLTHAADAEVAGERVRSGDLAEAVLECLAVGAEVLDVVVAVVVLVVELLRRGATDLDQANVHLSVHSGGRRALPQLVEDRSEEGEADVDRRILLLAAGGRGLGGGLLGAVPVPQPIREGESLIHNGRSLVLRVIAVLQQRQRSRSLQPGRLQGLLLRLLLHLSPHQVVAEHALLQLGPAHTEKGFVALAVVGDLGDGDSDDEGEDQQTEAREEALKRSSVLDGSRRGYEDRRGRHRHGASLLDIDLLGGIQLDALLVAHPDREHLHRRLVDLGGKVRHAFFFCR</sequence>
<dbReference type="Proteomes" id="UP001432027">
    <property type="component" value="Unassembled WGS sequence"/>
</dbReference>
<name>A0AAV5SU53_9BILA</name>
<comment type="caution">
    <text evidence="2">The sequence shown here is derived from an EMBL/GenBank/DDBJ whole genome shotgun (WGS) entry which is preliminary data.</text>
</comment>
<evidence type="ECO:0000313" key="2">
    <source>
        <dbReference type="EMBL" id="GMS86671.1"/>
    </source>
</evidence>